<keyword evidence="4 5" id="KW-0472">Membrane</keyword>
<sequence length="135" mass="14991">MSARRPYIRPMARWYLRDPFFIEYMAHEGTAVFVWLFALELLAGLVCLALGEAAWNGFLAWLDWLPAQIANGLVLLMLLYHGITWFLILPRTIPPVRIGHARLPGWVLSAAGMMAMIAASAVLATGAWLLARGGL</sequence>
<reference evidence="6 9" key="1">
    <citation type="submission" date="2016-08" db="EMBL/GenBank/DDBJ databases">
        <title>Candidatus Dactylopiibacterium carminicum genome sequence.</title>
        <authorList>
            <person name="Ramirez-Puebla S.T."/>
            <person name="Ormeno-Orrillo E."/>
            <person name="Vera-Ponce De Leon A."/>
            <person name="Luis L."/>
            <person name="Sanchez-Flores A."/>
            <person name="Monica R."/>
            <person name="Martinez-Romero E."/>
        </authorList>
    </citation>
    <scope>NUCLEOTIDE SEQUENCE [LARGE SCALE GENOMIC DNA]</scope>
    <source>
        <strain evidence="6">END1</strain>
    </source>
</reference>
<dbReference type="Proteomes" id="UP000623509">
    <property type="component" value="Unassembled WGS sequence"/>
</dbReference>
<evidence type="ECO:0000256" key="3">
    <source>
        <dbReference type="ARBA" id="ARBA00022989"/>
    </source>
</evidence>
<dbReference type="EMBL" id="MDUX01000007">
    <property type="protein sequence ID" value="KAF7600287.1"/>
    <property type="molecule type" value="Genomic_DNA"/>
</dbReference>
<reference evidence="7 8" key="2">
    <citation type="submission" date="2017-07" db="EMBL/GenBank/DDBJ databases">
        <title>Candidatus Dactylopiibacterium carminicum, a nitrogen-fixing symbiont of the cochineal insect Dactylopius coccus and Dactylopius opuntiae (Hemiptera: Coccoidea: Dactylopiidae).</title>
        <authorList>
            <person name="Vera A."/>
        </authorList>
    </citation>
    <scope>NUCLEOTIDE SEQUENCE [LARGE SCALE GENOMIC DNA]</scope>
    <source>
        <strain evidence="7 8">NFDCM</strain>
    </source>
</reference>
<name>A0A272EX27_9RHOO</name>
<keyword evidence="3 5" id="KW-1133">Transmembrane helix</keyword>
<evidence type="ECO:0000313" key="8">
    <source>
        <dbReference type="Proteomes" id="UP000216107"/>
    </source>
</evidence>
<dbReference type="AlphaFoldDB" id="A0A272EX27"/>
<comment type="caution">
    <text evidence="7">The sequence shown here is derived from an EMBL/GenBank/DDBJ whole genome shotgun (WGS) entry which is preliminary data.</text>
</comment>
<feature type="transmembrane region" description="Helical" evidence="5">
    <location>
        <begin position="69"/>
        <end position="89"/>
    </location>
</feature>
<proteinExistence type="predicted"/>
<organism evidence="7 8">
    <name type="scientific">Candidatus Dactylopiibacterium carminicum</name>
    <dbReference type="NCBI Taxonomy" id="857335"/>
    <lineage>
        <taxon>Bacteria</taxon>
        <taxon>Pseudomonadati</taxon>
        <taxon>Pseudomonadota</taxon>
        <taxon>Betaproteobacteria</taxon>
        <taxon>Rhodocyclales</taxon>
        <taxon>Rhodocyclaceae</taxon>
        <taxon>Candidatus Dactylopiibacterium</taxon>
    </lineage>
</organism>
<feature type="transmembrane region" description="Helical" evidence="5">
    <location>
        <begin position="110"/>
        <end position="131"/>
    </location>
</feature>
<evidence type="ECO:0000256" key="5">
    <source>
        <dbReference type="SAM" id="Phobius"/>
    </source>
</evidence>
<dbReference type="Gene3D" id="1.20.1300.10">
    <property type="entry name" value="Fumarate reductase/succinate dehydrogenase, transmembrane subunit"/>
    <property type="match status" value="1"/>
</dbReference>
<evidence type="ECO:0000313" key="7">
    <source>
        <dbReference type="EMBL" id="PAS94659.1"/>
    </source>
</evidence>
<dbReference type="InterPro" id="IPR034804">
    <property type="entry name" value="SQR/QFR_C/D"/>
</dbReference>
<protein>
    <submittedName>
        <fullName evidence="7">Fumarate reductase subunit C</fullName>
    </submittedName>
</protein>
<evidence type="ECO:0000313" key="6">
    <source>
        <dbReference type="EMBL" id="KAF7600287.1"/>
    </source>
</evidence>
<dbReference type="OrthoDB" id="8909678at2"/>
<dbReference type="Proteomes" id="UP000216107">
    <property type="component" value="Unassembled WGS sequence"/>
</dbReference>
<dbReference type="EMBL" id="NMRN01000005">
    <property type="protein sequence ID" value="PAS94659.1"/>
    <property type="molecule type" value="Genomic_DNA"/>
</dbReference>
<accession>A0A272EX27</accession>
<dbReference type="InterPro" id="IPR003510">
    <property type="entry name" value="Fumarate_red_C"/>
</dbReference>
<dbReference type="Pfam" id="PF02300">
    <property type="entry name" value="Fumarate_red_C"/>
    <property type="match status" value="1"/>
</dbReference>
<dbReference type="RefSeq" id="WP_095523523.1">
    <property type="nucleotide sequence ID" value="NZ_MDUX01000007.1"/>
</dbReference>
<gene>
    <name evidence="6" type="ORF">BGI27_03470</name>
    <name evidence="7" type="ORF">CGU29_02845</name>
</gene>
<evidence type="ECO:0000256" key="2">
    <source>
        <dbReference type="ARBA" id="ARBA00022692"/>
    </source>
</evidence>
<dbReference type="GO" id="GO:0016020">
    <property type="term" value="C:membrane"/>
    <property type="evidence" value="ECO:0007669"/>
    <property type="project" value="InterPro"/>
</dbReference>
<evidence type="ECO:0000256" key="4">
    <source>
        <dbReference type="ARBA" id="ARBA00023136"/>
    </source>
</evidence>
<dbReference type="SUPFAM" id="SSF81343">
    <property type="entry name" value="Fumarate reductase respiratory complex transmembrane subunits"/>
    <property type="match status" value="1"/>
</dbReference>
<evidence type="ECO:0000313" key="9">
    <source>
        <dbReference type="Proteomes" id="UP000623509"/>
    </source>
</evidence>
<keyword evidence="1" id="KW-1003">Cell membrane</keyword>
<evidence type="ECO:0000256" key="1">
    <source>
        <dbReference type="ARBA" id="ARBA00022475"/>
    </source>
</evidence>
<keyword evidence="2 5" id="KW-0812">Transmembrane</keyword>
<keyword evidence="9" id="KW-1185">Reference proteome</keyword>